<comment type="function">
    <text evidence="1 9">Catalyzes the synthesis of GMP from XMP.</text>
</comment>
<dbReference type="InterPro" id="IPR022955">
    <property type="entry name" value="GMP_synthase"/>
</dbReference>
<dbReference type="PROSITE" id="PS51273">
    <property type="entry name" value="GATASE_TYPE_1"/>
    <property type="match status" value="1"/>
</dbReference>
<dbReference type="EC" id="6.3.5.2" evidence="9"/>
<keyword evidence="3 9" id="KW-0436">Ligase</keyword>
<feature type="active site" evidence="9">
    <location>
        <position position="197"/>
    </location>
</feature>
<accession>S5ND38</accession>
<evidence type="ECO:0000256" key="6">
    <source>
        <dbReference type="ARBA" id="ARBA00022755"/>
    </source>
</evidence>
<dbReference type="PROSITE" id="PS51553">
    <property type="entry name" value="GMPS_ATP_PPASE"/>
    <property type="match status" value="1"/>
</dbReference>
<keyword evidence="8 9" id="KW-0315">Glutamine amidotransferase</keyword>
<sequence>MPCSACKLAFKNKNLNKGSVIVANINLDAFDKIIVLDFGSQYNQLITRRLRDFGIYSELLSHKLTADEIKEINPKGIIFSGGPNSVYDPNAFKVDPEIFKLGIPILGICYGMQLMSYDLGGKVEKADNSEYGRADIEVLDDEAVLFKGLPKKQYVWMSHGDLVTQAPAGFEVTATSKNCPIVSIADNDRKFYGVQFHPEVRNSEYGLDILRRFAFDVCGAKANWTMDDFIDMQIDEIRKEVGDKKVILGLSGGVDSSVTAVLIHKAIGDQLTCIFVDHGLLRKNEADQVMDALSRDLGVNIIKVDAADRFLGKLEGVTDPEQKRKIIGKEFIEVFNEEAKKIKDADFLAQGTLYTDVIESGTDTAQTIKSHHNVGGLPKKLGFKLIEPLRKLFKDETRELGEKLGIPHELVWRQPFPGPGLGIRVIGEITPEKLEIVRESDAILREEIKKAGLDEEIWQYFTVLPGIRSVGVMGDGRTYDYAVAIRAVTSIDGMTADFAKIPWDVLQKISVRIVNEVDHVNRILYDVTSKPPSTIEYE</sequence>
<gene>
    <name evidence="9" type="primary">guaA</name>
    <name evidence="12" type="ORF">N134_08900</name>
</gene>
<evidence type="ECO:0000256" key="7">
    <source>
        <dbReference type="ARBA" id="ARBA00022840"/>
    </source>
</evidence>
<keyword evidence="6 9" id="KW-0658">Purine biosynthesis</keyword>
<dbReference type="FunFam" id="3.40.50.880:FF:000001">
    <property type="entry name" value="GMP synthase [glutamine-hydrolyzing]"/>
    <property type="match status" value="1"/>
</dbReference>
<dbReference type="NCBIfam" id="TIGR00888">
    <property type="entry name" value="guaA_Nterm"/>
    <property type="match status" value="1"/>
</dbReference>
<dbReference type="PANTHER" id="PTHR11922">
    <property type="entry name" value="GMP SYNTHASE-RELATED"/>
    <property type="match status" value="1"/>
</dbReference>
<dbReference type="InterPro" id="IPR025777">
    <property type="entry name" value="GMPS_ATP_PPase_dom"/>
</dbReference>
<protein>
    <recommendedName>
        <fullName evidence="9">GMP synthase [glutamine-hydrolyzing]</fullName>
        <ecNumber evidence="9">6.3.5.2</ecNumber>
    </recommendedName>
    <alternativeName>
        <fullName evidence="9">GMP synthetase</fullName>
    </alternativeName>
    <alternativeName>
        <fullName evidence="9">Glutamine amidotransferase</fullName>
    </alternativeName>
</protein>
<dbReference type="AlphaFoldDB" id="S5ND38"/>
<feature type="active site" description="Nucleophile" evidence="9">
    <location>
        <position position="109"/>
    </location>
</feature>
<dbReference type="EMBL" id="CP006603">
    <property type="protein sequence ID" value="AGR64729.1"/>
    <property type="molecule type" value="Genomic_DNA"/>
</dbReference>
<dbReference type="Pfam" id="PF00117">
    <property type="entry name" value="GATase"/>
    <property type="match status" value="1"/>
</dbReference>
<proteinExistence type="inferred from homology"/>
<dbReference type="PRINTS" id="PR00097">
    <property type="entry name" value="ANTSNTHASEII"/>
</dbReference>
<dbReference type="PRINTS" id="PR00096">
    <property type="entry name" value="GATASE"/>
</dbReference>
<evidence type="ECO:0000256" key="2">
    <source>
        <dbReference type="ARBA" id="ARBA00005153"/>
    </source>
</evidence>
<evidence type="ECO:0000259" key="11">
    <source>
        <dbReference type="PROSITE" id="PS51553"/>
    </source>
</evidence>
<comment type="catalytic activity">
    <reaction evidence="9">
        <text>XMP + L-glutamine + ATP + H2O = GMP + L-glutamate + AMP + diphosphate + 2 H(+)</text>
        <dbReference type="Rhea" id="RHEA:11680"/>
        <dbReference type="ChEBI" id="CHEBI:15377"/>
        <dbReference type="ChEBI" id="CHEBI:15378"/>
        <dbReference type="ChEBI" id="CHEBI:29985"/>
        <dbReference type="ChEBI" id="CHEBI:30616"/>
        <dbReference type="ChEBI" id="CHEBI:33019"/>
        <dbReference type="ChEBI" id="CHEBI:57464"/>
        <dbReference type="ChEBI" id="CHEBI:58115"/>
        <dbReference type="ChEBI" id="CHEBI:58359"/>
        <dbReference type="ChEBI" id="CHEBI:456215"/>
        <dbReference type="EC" id="6.3.5.2"/>
    </reaction>
</comment>
<dbReference type="Proteomes" id="UP000015085">
    <property type="component" value="Chromosome"/>
</dbReference>
<dbReference type="GO" id="GO:0005524">
    <property type="term" value="F:ATP binding"/>
    <property type="evidence" value="ECO:0007669"/>
    <property type="project" value="UniProtKB-UniRule"/>
</dbReference>
<dbReference type="HOGENOM" id="CLU_014340_0_5_9"/>
<evidence type="ECO:0000256" key="1">
    <source>
        <dbReference type="ARBA" id="ARBA00002332"/>
    </source>
</evidence>
<dbReference type="Gene3D" id="3.30.300.10">
    <property type="match status" value="1"/>
</dbReference>
<dbReference type="FunFam" id="3.30.300.10:FF:000002">
    <property type="entry name" value="GMP synthase [glutamine-hydrolyzing]"/>
    <property type="match status" value="1"/>
</dbReference>
<dbReference type="SUPFAM" id="SSF52402">
    <property type="entry name" value="Adenine nucleotide alpha hydrolases-like"/>
    <property type="match status" value="1"/>
</dbReference>
<comment type="pathway">
    <text evidence="2 9">Purine metabolism; GMP biosynthesis; GMP from XMP (L-Gln route): step 1/1.</text>
</comment>
<dbReference type="InterPro" id="IPR017926">
    <property type="entry name" value="GATASE"/>
</dbReference>
<dbReference type="MEROPS" id="C26.957"/>
<dbReference type="NCBIfam" id="NF000848">
    <property type="entry name" value="PRK00074.1"/>
    <property type="match status" value="1"/>
</dbReference>
<evidence type="ECO:0000256" key="5">
    <source>
        <dbReference type="ARBA" id="ARBA00022749"/>
    </source>
</evidence>
<dbReference type="PATRIC" id="fig|1358027.3.peg.1704"/>
<dbReference type="HAMAP" id="MF_00344">
    <property type="entry name" value="GMP_synthase"/>
    <property type="match status" value="1"/>
</dbReference>
<evidence type="ECO:0000313" key="12">
    <source>
        <dbReference type="EMBL" id="AGR64729.1"/>
    </source>
</evidence>
<evidence type="ECO:0000256" key="9">
    <source>
        <dbReference type="HAMAP-Rule" id="MF_00344"/>
    </source>
</evidence>
<dbReference type="InterPro" id="IPR014729">
    <property type="entry name" value="Rossmann-like_a/b/a_fold"/>
</dbReference>
<keyword evidence="7 9" id="KW-0067">ATP-binding</keyword>
<dbReference type="InterPro" id="IPR022310">
    <property type="entry name" value="NAD/GMP_synthase"/>
</dbReference>
<dbReference type="FunFam" id="3.40.50.620:FF:000001">
    <property type="entry name" value="GMP synthase [glutamine-hydrolyzing]"/>
    <property type="match status" value="1"/>
</dbReference>
<feature type="active site" evidence="9">
    <location>
        <position position="199"/>
    </location>
</feature>
<evidence type="ECO:0000256" key="10">
    <source>
        <dbReference type="PROSITE-ProRule" id="PRU00886"/>
    </source>
</evidence>
<dbReference type="InterPro" id="IPR029062">
    <property type="entry name" value="Class_I_gatase-like"/>
</dbReference>
<dbReference type="UniPathway" id="UPA00189">
    <property type="reaction ID" value="UER00296"/>
</dbReference>
<name>S5ND38_LIMRT</name>
<dbReference type="Gene3D" id="3.40.50.620">
    <property type="entry name" value="HUPs"/>
    <property type="match status" value="1"/>
</dbReference>
<keyword evidence="5 9" id="KW-0332">GMP biosynthesis</keyword>
<reference evidence="12 13" key="1">
    <citation type="journal article" date="2014" name="Genome Announc.">
        <title>Complete Genome Sequences of Lactobacillus johnsonii Strain N6.2 and Lactobacillus reuteri Strain TD1.</title>
        <authorList>
            <person name="Leonard M.T."/>
            <person name="Valladares R.B."/>
            <person name="Ardissone A."/>
            <person name="Gonzalez C.F."/>
            <person name="Lorca G.L."/>
            <person name="Triplett E.W."/>
        </authorList>
    </citation>
    <scope>NUCLEOTIDE SEQUENCE [LARGE SCALE GENOMIC DNA]</scope>
    <source>
        <strain evidence="12 13">TD1</strain>
    </source>
</reference>
<dbReference type="PANTHER" id="PTHR11922:SF2">
    <property type="entry name" value="GMP SYNTHASE [GLUTAMINE-HYDROLYZING]"/>
    <property type="match status" value="1"/>
</dbReference>
<evidence type="ECO:0000256" key="3">
    <source>
        <dbReference type="ARBA" id="ARBA00022598"/>
    </source>
</evidence>
<dbReference type="KEGG" id="lrr:N134_08900"/>
<dbReference type="CDD" id="cd01742">
    <property type="entry name" value="GATase1_GMP_Synthase"/>
    <property type="match status" value="1"/>
</dbReference>
<dbReference type="GO" id="GO:0005829">
    <property type="term" value="C:cytosol"/>
    <property type="evidence" value="ECO:0007669"/>
    <property type="project" value="TreeGrafter"/>
</dbReference>
<dbReference type="SUPFAM" id="SSF54810">
    <property type="entry name" value="GMP synthetase C-terminal dimerisation domain"/>
    <property type="match status" value="1"/>
</dbReference>
<dbReference type="InterPro" id="IPR001674">
    <property type="entry name" value="GMP_synth_C"/>
</dbReference>
<evidence type="ECO:0000256" key="4">
    <source>
        <dbReference type="ARBA" id="ARBA00022741"/>
    </source>
</evidence>
<dbReference type="InterPro" id="IPR004739">
    <property type="entry name" value="GMP_synth_GATase"/>
</dbReference>
<dbReference type="Pfam" id="PF02540">
    <property type="entry name" value="NAD_synthase"/>
    <property type="match status" value="1"/>
</dbReference>
<dbReference type="Pfam" id="PF00958">
    <property type="entry name" value="GMP_synt_C"/>
    <property type="match status" value="1"/>
</dbReference>
<dbReference type="PRINTS" id="PR00099">
    <property type="entry name" value="CPSGATASE"/>
</dbReference>
<keyword evidence="4 9" id="KW-0547">Nucleotide-binding</keyword>
<dbReference type="NCBIfam" id="TIGR00884">
    <property type="entry name" value="guaA_Cterm"/>
    <property type="match status" value="1"/>
</dbReference>
<dbReference type="GO" id="GO:0003921">
    <property type="term" value="F:GMP synthase activity"/>
    <property type="evidence" value="ECO:0007669"/>
    <property type="project" value="InterPro"/>
</dbReference>
<feature type="domain" description="GMPS ATP-PPase" evidence="11">
    <location>
        <begin position="224"/>
        <end position="413"/>
    </location>
</feature>
<organism evidence="12 13">
    <name type="scientific">Limosilactobacillus reuteri TD1</name>
    <dbReference type="NCBI Taxonomy" id="1358027"/>
    <lineage>
        <taxon>Bacteria</taxon>
        <taxon>Bacillati</taxon>
        <taxon>Bacillota</taxon>
        <taxon>Bacilli</taxon>
        <taxon>Lactobacillales</taxon>
        <taxon>Lactobacillaceae</taxon>
        <taxon>Limosilactobacillus</taxon>
    </lineage>
</organism>
<dbReference type="Gene3D" id="3.40.50.880">
    <property type="match status" value="1"/>
</dbReference>
<evidence type="ECO:0000313" key="13">
    <source>
        <dbReference type="Proteomes" id="UP000015085"/>
    </source>
</evidence>
<dbReference type="SUPFAM" id="SSF52317">
    <property type="entry name" value="Class I glutamine amidotransferase-like"/>
    <property type="match status" value="1"/>
</dbReference>
<feature type="binding site" evidence="10">
    <location>
        <begin position="251"/>
        <end position="257"/>
    </location>
    <ligand>
        <name>ATP</name>
        <dbReference type="ChEBI" id="CHEBI:30616"/>
    </ligand>
</feature>
<comment type="subunit">
    <text evidence="9">Homodimer.</text>
</comment>
<dbReference type="CDD" id="cd01997">
    <property type="entry name" value="GMP_synthase_C"/>
    <property type="match status" value="1"/>
</dbReference>
<evidence type="ECO:0000256" key="8">
    <source>
        <dbReference type="ARBA" id="ARBA00022962"/>
    </source>
</evidence>